<dbReference type="AlphaFoldDB" id="A0A1M7T2X4"/>
<dbReference type="RefSeq" id="WP_084662749.1">
    <property type="nucleotide sequence ID" value="NZ_FRDF01000019.1"/>
</dbReference>
<gene>
    <name evidence="3" type="ORF">SAMN02745193_02822</name>
</gene>
<dbReference type="CDD" id="cd16015">
    <property type="entry name" value="LTA_synthase"/>
    <property type="match status" value="1"/>
</dbReference>
<dbReference type="Gene3D" id="3.40.720.10">
    <property type="entry name" value="Alkaline Phosphatase, subunit A"/>
    <property type="match status" value="1"/>
</dbReference>
<dbReference type="EMBL" id="FRDF01000019">
    <property type="protein sequence ID" value="SHN65027.1"/>
    <property type="molecule type" value="Genomic_DNA"/>
</dbReference>
<dbReference type="SUPFAM" id="SSF53649">
    <property type="entry name" value="Alkaline phosphatase-like"/>
    <property type="match status" value="1"/>
</dbReference>
<evidence type="ECO:0000259" key="2">
    <source>
        <dbReference type="Pfam" id="PF00884"/>
    </source>
</evidence>
<keyword evidence="1" id="KW-0812">Transmembrane</keyword>
<evidence type="ECO:0000313" key="3">
    <source>
        <dbReference type="EMBL" id="SHN65027.1"/>
    </source>
</evidence>
<feature type="transmembrane region" description="Helical" evidence="1">
    <location>
        <begin position="117"/>
        <end position="136"/>
    </location>
</feature>
<dbReference type="GO" id="GO:0016740">
    <property type="term" value="F:transferase activity"/>
    <property type="evidence" value="ECO:0007669"/>
    <property type="project" value="UniProtKB-KW"/>
</dbReference>
<feature type="transmembrane region" description="Helical" evidence="1">
    <location>
        <begin position="87"/>
        <end position="105"/>
    </location>
</feature>
<dbReference type="STRING" id="198312.SAMN02745193_02822"/>
<dbReference type="InterPro" id="IPR017850">
    <property type="entry name" value="Alkaline_phosphatase_core_sf"/>
</dbReference>
<feature type="domain" description="Sulfatase N-terminal" evidence="2">
    <location>
        <begin position="216"/>
        <end position="452"/>
    </location>
</feature>
<evidence type="ECO:0000256" key="1">
    <source>
        <dbReference type="SAM" id="Phobius"/>
    </source>
</evidence>
<accession>A0A1M7T2X4</accession>
<proteinExistence type="predicted"/>
<keyword evidence="4" id="KW-1185">Reference proteome</keyword>
<protein>
    <submittedName>
        <fullName evidence="3">Phosphoglycerol transferase MdoB</fullName>
    </submittedName>
</protein>
<dbReference type="Proteomes" id="UP000184391">
    <property type="component" value="Unassembled WGS sequence"/>
</dbReference>
<feature type="transmembrane region" description="Helical" evidence="1">
    <location>
        <begin position="42"/>
        <end position="75"/>
    </location>
</feature>
<sequence length="492" mass="52885">MSEASLIMAAEALLLAVLVVMADAFTAPHGRFSLLPRSLRGTAVLLLVAILAFALVLVITGALLVSGVVVAALFAALSLISNIKRRVLGEPLVFSDFALIGAVFQHPQFYLTALRPVQVVLLGGGLVLAFAALALLSNLDAQPRLLGLGLGLVAAAGLAVALRRIGWPLEASAPDPDVDVMRHGLVASLLAHWHDWRGRPDPDPCDAPPVTGRAGQLVVIVQCESFTDPVALFDDPGLSLPTLETARSLAWQHGRLLVSGFGAYTMRTEFGVLFGRGEEVLGTRRFDPFLTARGEASWALPNRLGRDEWDSWFVHPHDMRFYGRHRLMPEAGFGNLVGEEFFPRPGPDEGRYVTDAAVADRIIEIARGSARSSLLYAVTIENHGPWPPEECDAARGASPYLRLLARSDAMLARLIDALPRLGRPALLCFFGDHRPSIPGASEPGPKRHTPYVMLRFASDGTPLPGNGAGEDLTPAELHHAILDAICLGEAQR</sequence>
<keyword evidence="3" id="KW-0808">Transferase</keyword>
<reference evidence="4" key="1">
    <citation type="submission" date="2016-12" db="EMBL/GenBank/DDBJ databases">
        <authorList>
            <person name="Varghese N."/>
            <person name="Submissions S."/>
        </authorList>
    </citation>
    <scope>NUCLEOTIDE SEQUENCE [LARGE SCALE GENOMIC DNA]</scope>
    <source>
        <strain evidence="4">DSM 11032</strain>
    </source>
</reference>
<organism evidence="3 4">
    <name type="scientific">Erythrobacter sanguineus</name>
    <dbReference type="NCBI Taxonomy" id="198312"/>
    <lineage>
        <taxon>Bacteria</taxon>
        <taxon>Pseudomonadati</taxon>
        <taxon>Pseudomonadota</taxon>
        <taxon>Alphaproteobacteria</taxon>
        <taxon>Sphingomonadales</taxon>
        <taxon>Erythrobacteraceae</taxon>
        <taxon>Erythrobacter/Porphyrobacter group</taxon>
        <taxon>Erythrobacter</taxon>
    </lineage>
</organism>
<name>A0A1M7T2X4_9SPHN</name>
<dbReference type="Pfam" id="PF00884">
    <property type="entry name" value="Sulfatase"/>
    <property type="match status" value="1"/>
</dbReference>
<keyword evidence="1" id="KW-0472">Membrane</keyword>
<keyword evidence="1" id="KW-1133">Transmembrane helix</keyword>
<dbReference type="InterPro" id="IPR000917">
    <property type="entry name" value="Sulfatase_N"/>
</dbReference>
<feature type="transmembrane region" description="Helical" evidence="1">
    <location>
        <begin position="145"/>
        <end position="162"/>
    </location>
</feature>
<evidence type="ECO:0000313" key="4">
    <source>
        <dbReference type="Proteomes" id="UP000184391"/>
    </source>
</evidence>